<sequence length="129" mass="13826">MRQQDLPPMQPLLPFNFDVFPLPALQPGRPRAILAADRSSPNKASREVEPQNLLLPHAAITIELKAVHRSSGHAFALLLSPGTPSMPTSSSSSSFTAPPRQGVQGPPRRLPFPTILGLVVILCPGCHEA</sequence>
<dbReference type="AlphaFoldDB" id="A0AAV5EL28"/>
<reference evidence="2" key="1">
    <citation type="journal article" date="2018" name="DNA Res.">
        <title>Multiple hybrid de novo genome assembly of finger millet, an orphan allotetraploid crop.</title>
        <authorList>
            <person name="Hatakeyama M."/>
            <person name="Aluri S."/>
            <person name="Balachadran M.T."/>
            <person name="Sivarajan S.R."/>
            <person name="Patrignani A."/>
            <person name="Gruter S."/>
            <person name="Poveda L."/>
            <person name="Shimizu-Inatsugi R."/>
            <person name="Baeten J."/>
            <person name="Francoijs K.J."/>
            <person name="Nataraja K.N."/>
            <person name="Reddy Y.A.N."/>
            <person name="Phadnis S."/>
            <person name="Ravikumar R.L."/>
            <person name="Schlapbach R."/>
            <person name="Sreeman S.M."/>
            <person name="Shimizu K.K."/>
        </authorList>
    </citation>
    <scope>NUCLEOTIDE SEQUENCE</scope>
</reference>
<name>A0AAV5EL28_ELECO</name>
<evidence type="ECO:0000313" key="2">
    <source>
        <dbReference type="EMBL" id="GJN24074.1"/>
    </source>
</evidence>
<reference evidence="2" key="2">
    <citation type="submission" date="2021-12" db="EMBL/GenBank/DDBJ databases">
        <title>Resequencing data analysis of finger millet.</title>
        <authorList>
            <person name="Hatakeyama M."/>
            <person name="Aluri S."/>
            <person name="Balachadran M.T."/>
            <person name="Sivarajan S.R."/>
            <person name="Poveda L."/>
            <person name="Shimizu-Inatsugi R."/>
            <person name="Schlapbach R."/>
            <person name="Sreeman S.M."/>
            <person name="Shimizu K.K."/>
        </authorList>
    </citation>
    <scope>NUCLEOTIDE SEQUENCE</scope>
</reference>
<proteinExistence type="predicted"/>
<evidence type="ECO:0000256" key="1">
    <source>
        <dbReference type="SAM" id="MobiDB-lite"/>
    </source>
</evidence>
<comment type="caution">
    <text evidence="2">The sequence shown here is derived from an EMBL/GenBank/DDBJ whole genome shotgun (WGS) entry which is preliminary data.</text>
</comment>
<accession>A0AAV5EL28</accession>
<evidence type="ECO:0000313" key="3">
    <source>
        <dbReference type="Proteomes" id="UP001054889"/>
    </source>
</evidence>
<organism evidence="2 3">
    <name type="scientific">Eleusine coracana subsp. coracana</name>
    <dbReference type="NCBI Taxonomy" id="191504"/>
    <lineage>
        <taxon>Eukaryota</taxon>
        <taxon>Viridiplantae</taxon>
        <taxon>Streptophyta</taxon>
        <taxon>Embryophyta</taxon>
        <taxon>Tracheophyta</taxon>
        <taxon>Spermatophyta</taxon>
        <taxon>Magnoliopsida</taxon>
        <taxon>Liliopsida</taxon>
        <taxon>Poales</taxon>
        <taxon>Poaceae</taxon>
        <taxon>PACMAD clade</taxon>
        <taxon>Chloridoideae</taxon>
        <taxon>Cynodonteae</taxon>
        <taxon>Eleusininae</taxon>
        <taxon>Eleusine</taxon>
    </lineage>
</organism>
<keyword evidence="3" id="KW-1185">Reference proteome</keyword>
<protein>
    <submittedName>
        <fullName evidence="2">Uncharacterized protein</fullName>
    </submittedName>
</protein>
<feature type="compositionally biased region" description="Low complexity" evidence="1">
    <location>
        <begin position="80"/>
        <end position="107"/>
    </location>
</feature>
<dbReference type="EMBL" id="BQKI01000076">
    <property type="protein sequence ID" value="GJN24074.1"/>
    <property type="molecule type" value="Genomic_DNA"/>
</dbReference>
<gene>
    <name evidence="2" type="primary">gb11787</name>
    <name evidence="2" type="ORF">PR202_gb11787</name>
</gene>
<feature type="region of interest" description="Disordered" evidence="1">
    <location>
        <begin position="79"/>
        <end position="108"/>
    </location>
</feature>
<dbReference type="Proteomes" id="UP001054889">
    <property type="component" value="Unassembled WGS sequence"/>
</dbReference>